<proteinExistence type="predicted"/>
<name>A0A9W6P5K9_9ACTN</name>
<protein>
    <recommendedName>
        <fullName evidence="4">Lipoprotein</fullName>
    </recommendedName>
</protein>
<gene>
    <name evidence="2" type="ORF">Nans01_18180</name>
</gene>
<keyword evidence="3" id="KW-1185">Reference proteome</keyword>
<dbReference type="RefSeq" id="WP_285758559.1">
    <property type="nucleotide sequence ID" value="NZ_BSQG01000002.1"/>
</dbReference>
<feature type="signal peptide" evidence="1">
    <location>
        <begin position="1"/>
        <end position="23"/>
    </location>
</feature>
<evidence type="ECO:0000313" key="2">
    <source>
        <dbReference type="EMBL" id="GLU47467.1"/>
    </source>
</evidence>
<evidence type="ECO:0000313" key="3">
    <source>
        <dbReference type="Proteomes" id="UP001165092"/>
    </source>
</evidence>
<accession>A0A9W6P5K9</accession>
<dbReference type="AlphaFoldDB" id="A0A9W6P5K9"/>
<evidence type="ECO:0008006" key="4">
    <source>
        <dbReference type="Google" id="ProtNLM"/>
    </source>
</evidence>
<reference evidence="2" key="1">
    <citation type="submission" date="2023-02" db="EMBL/GenBank/DDBJ databases">
        <title>Nocardiopsis ansamitocini NBRC 112285.</title>
        <authorList>
            <person name="Ichikawa N."/>
            <person name="Sato H."/>
            <person name="Tonouchi N."/>
        </authorList>
    </citation>
    <scope>NUCLEOTIDE SEQUENCE</scope>
    <source>
        <strain evidence="2">NBRC 112285</strain>
    </source>
</reference>
<dbReference type="Proteomes" id="UP001165092">
    <property type="component" value="Unassembled WGS sequence"/>
</dbReference>
<dbReference type="PROSITE" id="PS51257">
    <property type="entry name" value="PROKAR_LIPOPROTEIN"/>
    <property type="match status" value="1"/>
</dbReference>
<keyword evidence="1" id="KW-0732">Signal</keyword>
<organism evidence="2 3">
    <name type="scientific">Nocardiopsis ansamitocini</name>
    <dbReference type="NCBI Taxonomy" id="1670832"/>
    <lineage>
        <taxon>Bacteria</taxon>
        <taxon>Bacillati</taxon>
        <taxon>Actinomycetota</taxon>
        <taxon>Actinomycetes</taxon>
        <taxon>Streptosporangiales</taxon>
        <taxon>Nocardiopsidaceae</taxon>
        <taxon>Nocardiopsis</taxon>
    </lineage>
</organism>
<comment type="caution">
    <text evidence="2">The sequence shown here is derived from an EMBL/GenBank/DDBJ whole genome shotgun (WGS) entry which is preliminary data.</text>
</comment>
<evidence type="ECO:0000256" key="1">
    <source>
        <dbReference type="SAM" id="SignalP"/>
    </source>
</evidence>
<sequence length="172" mass="17554">MRSLDVVATGCAVLLAACIGCSAAGIDDEEPASPEATLVNEAQSGAAETPEGAALAAYNGMWAVVVDASHAGETAPAELERYATGGALELMNQALQSAKISGEPPTGEPVLDPEVVMDGSAKANVTDCVDDSQWSVDGQSSGGAPRRVDAGVGHDGLVWRVFELRIWEPGTC</sequence>
<dbReference type="EMBL" id="BSQG01000002">
    <property type="protein sequence ID" value="GLU47467.1"/>
    <property type="molecule type" value="Genomic_DNA"/>
</dbReference>
<feature type="chain" id="PRO_5040749190" description="Lipoprotein" evidence="1">
    <location>
        <begin position="24"/>
        <end position="172"/>
    </location>
</feature>